<evidence type="ECO:0008006" key="4">
    <source>
        <dbReference type="Google" id="ProtNLM"/>
    </source>
</evidence>
<evidence type="ECO:0000256" key="1">
    <source>
        <dbReference type="SAM" id="Phobius"/>
    </source>
</evidence>
<dbReference type="Proteomes" id="UP000323632">
    <property type="component" value="Unassembled WGS sequence"/>
</dbReference>
<feature type="transmembrane region" description="Helical" evidence="1">
    <location>
        <begin position="25"/>
        <end position="43"/>
    </location>
</feature>
<keyword evidence="3" id="KW-1185">Reference proteome</keyword>
<proteinExistence type="predicted"/>
<evidence type="ECO:0000313" key="3">
    <source>
        <dbReference type="Proteomes" id="UP000323632"/>
    </source>
</evidence>
<gene>
    <name evidence="2" type="ORF">F0919_13815</name>
</gene>
<accession>A0A5M6CER5</accession>
<feature type="transmembrane region" description="Helical" evidence="1">
    <location>
        <begin position="89"/>
        <end position="113"/>
    </location>
</feature>
<dbReference type="EMBL" id="VWSH01000003">
    <property type="protein sequence ID" value="KAA5533611.1"/>
    <property type="molecule type" value="Genomic_DNA"/>
</dbReference>
<dbReference type="AlphaFoldDB" id="A0A5M6CER5"/>
<comment type="caution">
    <text evidence="2">The sequence shown here is derived from an EMBL/GenBank/DDBJ whole genome shotgun (WGS) entry which is preliminary data.</text>
</comment>
<organism evidence="2 3">
    <name type="scientific">Taibaiella lutea</name>
    <dbReference type="NCBI Taxonomy" id="2608001"/>
    <lineage>
        <taxon>Bacteria</taxon>
        <taxon>Pseudomonadati</taxon>
        <taxon>Bacteroidota</taxon>
        <taxon>Chitinophagia</taxon>
        <taxon>Chitinophagales</taxon>
        <taxon>Chitinophagaceae</taxon>
        <taxon>Taibaiella</taxon>
    </lineage>
</organism>
<reference evidence="2 3" key="1">
    <citation type="submission" date="2019-09" db="EMBL/GenBank/DDBJ databases">
        <title>Genome sequence and assembly of Taibaiella sp.</title>
        <authorList>
            <person name="Chhetri G."/>
        </authorList>
    </citation>
    <scope>NUCLEOTIDE SEQUENCE [LARGE SCALE GENOMIC DNA]</scope>
    <source>
        <strain evidence="2 3">KVB11</strain>
    </source>
</reference>
<sequence>MNTQAQIKEPGFFEYIFRNKQNQRLLLIAFAANIIMFFIFKMFCPNAFFVSDSNAYVLAAIQSNEVMYRPYGFSKFLQLVHSFSNGLDFFIWVQFLLLFVAGQFAFYSVDYLFRFKNEIFKKVSWFFITFNPILFLLANFVLSDAVFTALTVVYITLLLWVVSRPNWWVIILQAIVLYWAFQIRYAALYYPVLTVIAFLLSNKSNIATKAIGMLVTFLLIFASYKHIKSQVNEVTGVDVFSGFSGWQMANNVLGLYPHINTSADEFDTPEEKLLDSISHIYVDSIDEKSLQIVKDGKLISGFLWDKKGPLKVYLFNHIYKYRVNYFTSWYQVSEIFGDFGKTVIKNHPGAFFEYYLWPNTKNYFWPDSEDFGAYTVSNGLIPDDTKEWFDIKTKQDLDSIPDFQKVVSIYSTALNCLLAFLNLILPVLYYINRKKILTQDTTNEKKSVIFWWLMVGCNMAFSIFAAMIVLRYECLLLIIGFGFPMIMLDRLFTMRKTTQS</sequence>
<keyword evidence="1" id="KW-1133">Transmembrane helix</keyword>
<feature type="transmembrane region" description="Helical" evidence="1">
    <location>
        <begin position="409"/>
        <end position="429"/>
    </location>
</feature>
<feature type="transmembrane region" description="Helical" evidence="1">
    <location>
        <begin position="167"/>
        <end position="199"/>
    </location>
</feature>
<protein>
    <recommendedName>
        <fullName evidence="4">Glycosyltransferase RgtA/B/C/D-like domain-containing protein</fullName>
    </recommendedName>
</protein>
<dbReference type="RefSeq" id="WP_150033358.1">
    <property type="nucleotide sequence ID" value="NZ_VWSH01000003.1"/>
</dbReference>
<keyword evidence="1" id="KW-0812">Transmembrane</keyword>
<keyword evidence="1" id="KW-0472">Membrane</keyword>
<name>A0A5M6CER5_9BACT</name>
<feature type="transmembrane region" description="Helical" evidence="1">
    <location>
        <begin position="134"/>
        <end position="161"/>
    </location>
</feature>
<evidence type="ECO:0000313" key="2">
    <source>
        <dbReference type="EMBL" id="KAA5533611.1"/>
    </source>
</evidence>
<feature type="transmembrane region" description="Helical" evidence="1">
    <location>
        <begin position="475"/>
        <end position="492"/>
    </location>
</feature>
<feature type="transmembrane region" description="Helical" evidence="1">
    <location>
        <begin position="449"/>
        <end position="469"/>
    </location>
</feature>